<dbReference type="InterPro" id="IPR003660">
    <property type="entry name" value="HAMP_dom"/>
</dbReference>
<keyword evidence="3" id="KW-0808">Transferase</keyword>
<evidence type="ECO:0000259" key="11">
    <source>
        <dbReference type="PROSITE" id="PS50109"/>
    </source>
</evidence>
<dbReference type="EC" id="2.7.13.3" evidence="2"/>
<comment type="caution">
    <text evidence="8">Lacks conserved residue(s) required for the propagation of feature annotation.</text>
</comment>
<keyword evidence="10" id="KW-0812">Transmembrane</keyword>
<dbReference type="Proteomes" id="UP000826725">
    <property type="component" value="Chromosome"/>
</dbReference>
<dbReference type="KEGG" id="dbk:DGMP_07750"/>
<dbReference type="GO" id="GO:0005524">
    <property type="term" value="F:ATP binding"/>
    <property type="evidence" value="ECO:0007669"/>
    <property type="project" value="UniProtKB-KW"/>
</dbReference>
<feature type="coiled-coil region" evidence="9">
    <location>
        <begin position="244"/>
        <end position="296"/>
    </location>
</feature>
<evidence type="ECO:0000256" key="9">
    <source>
        <dbReference type="SAM" id="Coils"/>
    </source>
</evidence>
<accession>A0A8D5JL09</accession>
<evidence type="ECO:0000256" key="8">
    <source>
        <dbReference type="PROSITE-ProRule" id="PRU00169"/>
    </source>
</evidence>
<dbReference type="AlphaFoldDB" id="A0A8D5JL09"/>
<evidence type="ECO:0000256" key="10">
    <source>
        <dbReference type="SAM" id="Phobius"/>
    </source>
</evidence>
<dbReference type="InterPro" id="IPR005467">
    <property type="entry name" value="His_kinase_dom"/>
</dbReference>
<evidence type="ECO:0000256" key="2">
    <source>
        <dbReference type="ARBA" id="ARBA00012438"/>
    </source>
</evidence>
<dbReference type="InterPro" id="IPR003594">
    <property type="entry name" value="HATPase_dom"/>
</dbReference>
<keyword evidence="10" id="KW-0472">Membrane</keyword>
<evidence type="ECO:0000259" key="13">
    <source>
        <dbReference type="PROSITE" id="PS50885"/>
    </source>
</evidence>
<proteinExistence type="predicted"/>
<dbReference type="InterPro" id="IPR003661">
    <property type="entry name" value="HisK_dim/P_dom"/>
</dbReference>
<dbReference type="CDD" id="cd00082">
    <property type="entry name" value="HisKA"/>
    <property type="match status" value="1"/>
</dbReference>
<keyword evidence="7" id="KW-0902">Two-component regulatory system</keyword>
<evidence type="ECO:0000256" key="7">
    <source>
        <dbReference type="ARBA" id="ARBA00023012"/>
    </source>
</evidence>
<feature type="domain" description="Response regulatory" evidence="12">
    <location>
        <begin position="552"/>
        <end position="586"/>
    </location>
</feature>
<dbReference type="PROSITE" id="PS50885">
    <property type="entry name" value="HAMP"/>
    <property type="match status" value="1"/>
</dbReference>
<dbReference type="Pfam" id="PF02518">
    <property type="entry name" value="HATPase_c"/>
    <property type="match status" value="1"/>
</dbReference>
<protein>
    <recommendedName>
        <fullName evidence="2">histidine kinase</fullName>
        <ecNumber evidence="2">2.7.13.3</ecNumber>
    </recommendedName>
</protein>
<name>A0A8D5JL09_9BACT</name>
<dbReference type="InterPro" id="IPR001789">
    <property type="entry name" value="Sig_transdc_resp-reg_receiver"/>
</dbReference>
<dbReference type="GO" id="GO:0000155">
    <property type="term" value="F:phosphorelay sensor kinase activity"/>
    <property type="evidence" value="ECO:0007669"/>
    <property type="project" value="InterPro"/>
</dbReference>
<evidence type="ECO:0000256" key="3">
    <source>
        <dbReference type="ARBA" id="ARBA00022679"/>
    </source>
</evidence>
<sequence length="586" mass="65726">MIRGFGNRPVQAKLAYIVMAISSFLVIFMAISFITDKVYSFRRDMVENLAILANTIGKNSTAALIFDDPLTAEDTLSALKAAPYVKCATIFRNDGTVFSRYSRQGRGLEEIDYAMKKHLLGQAMKAKSGEEIHNFNEGYLSLASPIMLDKKRLGFLAIKADLGRLYNRLIISIVIVIVLIGALGLLAQVVSVRLHRFIAWPLFELLQTMETVKRKQKFSVRVRKFNDDEFGSLTDSFNSMLAEIEKRDEKLAHYQNQLEEQVEDRTRELVRSNEQLKKEVAERKIIQDQLARAQRMEAIGTLAAGVPHDLNNILSGIVSYPELLLMRISEEHELHDPLCTIQASGKKAAAIVQDLLTLSRRGVTAMEVVNLEKVLDEYLDSPECRKMLDLHPHVKIIKDLDPGIMQIMGSELHLGKTIMNLVINAAEAMREPGEVVVRLENCYLDTPVPGYGKVNEGYYVRLTVQDSGQGIDEKDLEFIFEPFYTKKKMGLSGTGLGMTVVWGTVLDHKGYISVVSRPGEGTVFSLYFPATMEEQKEIPVAEGELFQGQGESILVVDDVEEQRLIATDILRELGYNVFAVSSGKRP</sequence>
<evidence type="ECO:0000256" key="6">
    <source>
        <dbReference type="ARBA" id="ARBA00022840"/>
    </source>
</evidence>
<evidence type="ECO:0000259" key="12">
    <source>
        <dbReference type="PROSITE" id="PS50110"/>
    </source>
</evidence>
<feature type="transmembrane region" description="Helical" evidence="10">
    <location>
        <begin position="14"/>
        <end position="35"/>
    </location>
</feature>
<feature type="domain" description="Histidine kinase" evidence="11">
    <location>
        <begin position="305"/>
        <end position="532"/>
    </location>
</feature>
<dbReference type="SMART" id="SM00387">
    <property type="entry name" value="HATPase_c"/>
    <property type="match status" value="1"/>
</dbReference>
<keyword evidence="6" id="KW-0067">ATP-binding</keyword>
<keyword evidence="15" id="KW-1185">Reference proteome</keyword>
<dbReference type="Pfam" id="PF17152">
    <property type="entry name" value="CHASE8"/>
    <property type="match status" value="1"/>
</dbReference>
<dbReference type="RefSeq" id="WP_228856252.1">
    <property type="nucleotide sequence ID" value="NZ_AP024086.1"/>
</dbReference>
<gene>
    <name evidence="14" type="ORF">DGMP_07750</name>
</gene>
<keyword evidence="5" id="KW-0418">Kinase</keyword>
<reference evidence="14" key="1">
    <citation type="submission" date="2020-09" db="EMBL/GenBank/DDBJ databases">
        <title>Desulfogranum mesoprofundum gen. nov., sp. nov., a novel mesophilic, sulfate-reducing chemolithoautotroph isolated from a deep-sea hydrothermal vent chimney in the Suiyo Seamount.</title>
        <authorList>
            <person name="Hashimoto Y."/>
            <person name="Nakagawa S."/>
        </authorList>
    </citation>
    <scope>NUCLEOTIDE SEQUENCE</scope>
    <source>
        <strain evidence="14">KT2</strain>
    </source>
</reference>
<organism evidence="14 15">
    <name type="scientific">Desulfomarina profundi</name>
    <dbReference type="NCBI Taxonomy" id="2772557"/>
    <lineage>
        <taxon>Bacteria</taxon>
        <taxon>Pseudomonadati</taxon>
        <taxon>Thermodesulfobacteriota</taxon>
        <taxon>Desulfobulbia</taxon>
        <taxon>Desulfobulbales</taxon>
        <taxon>Desulfobulbaceae</taxon>
        <taxon>Desulfomarina</taxon>
    </lineage>
</organism>
<dbReference type="SMART" id="SM00388">
    <property type="entry name" value="HisKA"/>
    <property type="match status" value="1"/>
</dbReference>
<evidence type="ECO:0000256" key="4">
    <source>
        <dbReference type="ARBA" id="ARBA00022741"/>
    </source>
</evidence>
<dbReference type="PROSITE" id="PS50109">
    <property type="entry name" value="HIS_KIN"/>
    <property type="match status" value="1"/>
</dbReference>
<feature type="domain" description="HAMP" evidence="13">
    <location>
        <begin position="196"/>
        <end position="249"/>
    </location>
</feature>
<dbReference type="InterPro" id="IPR033417">
    <property type="entry name" value="CHASE8"/>
</dbReference>
<feature type="transmembrane region" description="Helical" evidence="10">
    <location>
        <begin position="169"/>
        <end position="190"/>
    </location>
</feature>
<dbReference type="CDD" id="cd06225">
    <property type="entry name" value="HAMP"/>
    <property type="match status" value="1"/>
</dbReference>
<keyword evidence="4" id="KW-0547">Nucleotide-binding</keyword>
<dbReference type="EMBL" id="AP024086">
    <property type="protein sequence ID" value="BCL60082.1"/>
    <property type="molecule type" value="Genomic_DNA"/>
</dbReference>
<dbReference type="PANTHER" id="PTHR43065">
    <property type="entry name" value="SENSOR HISTIDINE KINASE"/>
    <property type="match status" value="1"/>
</dbReference>
<dbReference type="SMART" id="SM00304">
    <property type="entry name" value="HAMP"/>
    <property type="match status" value="1"/>
</dbReference>
<dbReference type="PANTHER" id="PTHR43065:SF46">
    <property type="entry name" value="C4-DICARBOXYLATE TRANSPORT SENSOR PROTEIN DCTB"/>
    <property type="match status" value="1"/>
</dbReference>
<keyword evidence="10" id="KW-1133">Transmembrane helix</keyword>
<keyword evidence="9" id="KW-0175">Coiled coil</keyword>
<dbReference type="Pfam" id="PF00512">
    <property type="entry name" value="HisKA"/>
    <property type="match status" value="1"/>
</dbReference>
<evidence type="ECO:0000256" key="1">
    <source>
        <dbReference type="ARBA" id="ARBA00000085"/>
    </source>
</evidence>
<evidence type="ECO:0000313" key="14">
    <source>
        <dbReference type="EMBL" id="BCL60082.1"/>
    </source>
</evidence>
<evidence type="ECO:0000313" key="15">
    <source>
        <dbReference type="Proteomes" id="UP000826725"/>
    </source>
</evidence>
<comment type="catalytic activity">
    <reaction evidence="1">
        <text>ATP + protein L-histidine = ADP + protein N-phospho-L-histidine.</text>
        <dbReference type="EC" id="2.7.13.3"/>
    </reaction>
</comment>
<dbReference type="GO" id="GO:0016020">
    <property type="term" value="C:membrane"/>
    <property type="evidence" value="ECO:0007669"/>
    <property type="project" value="InterPro"/>
</dbReference>
<evidence type="ECO:0000256" key="5">
    <source>
        <dbReference type="ARBA" id="ARBA00022777"/>
    </source>
</evidence>
<dbReference type="PROSITE" id="PS50110">
    <property type="entry name" value="RESPONSE_REGULATORY"/>
    <property type="match status" value="1"/>
</dbReference>